<evidence type="ECO:0000313" key="2">
    <source>
        <dbReference type="EMBL" id="AGM11110.1"/>
    </source>
</evidence>
<evidence type="ECO:0000256" key="1">
    <source>
        <dbReference type="SAM" id="MobiDB-lite"/>
    </source>
</evidence>
<sequence length="78" mass="8363">MSDPLPEDTVLVASRSPAVYHTTRCKHVAAGHLRKSRTWAERSRVDECTVCAGTADTPAGGTFKSPAHELRKEGGADD</sequence>
<gene>
    <name evidence="2" type="primary">16</name>
    <name evidence="2" type="ORF">HRTV4_16</name>
</gene>
<dbReference type="KEGG" id="vg:16194405"/>
<keyword evidence="3" id="KW-1185">Reference proteome</keyword>
<organism evidence="2 3">
    <name type="scientific">Halorubrum tailed virus 4</name>
    <dbReference type="NCBI Taxonomy" id="1273752"/>
    <lineage>
        <taxon>Viruses</taxon>
        <taxon>Duplodnaviria</taxon>
        <taxon>Heunggongvirae</taxon>
        <taxon>Uroviricota</taxon>
        <taxon>Caudoviricetes</taxon>
        <taxon>Kirjokansivirales</taxon>
        <taxon>Haloferuviridae</taxon>
        <taxon>Saldibavirus</taxon>
        <taxon>Saldibavirus natrii</taxon>
        <taxon>Saldibavirus HRTV4</taxon>
    </lineage>
</organism>
<dbReference type="GeneID" id="16194405"/>
<feature type="compositionally biased region" description="Basic and acidic residues" evidence="1">
    <location>
        <begin position="66"/>
        <end position="78"/>
    </location>
</feature>
<proteinExistence type="predicted"/>
<evidence type="ECO:0000313" key="3">
    <source>
        <dbReference type="Proteomes" id="UP000202022"/>
    </source>
</evidence>
<accession>R4T8B8</accession>
<dbReference type="Proteomes" id="UP000202022">
    <property type="component" value="Segment"/>
</dbReference>
<reference evidence="2 3" key="1">
    <citation type="submission" date="2012-12" db="EMBL/GenBank/DDBJ databases">
        <authorList>
            <person name="Sencilo A."/>
            <person name="Jacobs-Sera D."/>
            <person name="Russell D.A."/>
            <person name="Ko C."/>
            <person name="Atanasova N."/>
            <person name="Osterlund E."/>
            <person name="Oksanen H.M."/>
            <person name="Bamford D.H."/>
            <person name="Hatfull G.F."/>
            <person name="Roine E."/>
            <person name="Hendrix R.W."/>
        </authorList>
    </citation>
    <scope>NUCLEOTIDE SEQUENCE [LARGE SCALE GENOMIC DNA]</scope>
</reference>
<dbReference type="RefSeq" id="YP_008059505.1">
    <property type="nucleotide sequence ID" value="NC_021329.1"/>
</dbReference>
<protein>
    <submittedName>
        <fullName evidence="2">Uncharacterized protein</fullName>
    </submittedName>
</protein>
<dbReference type="EMBL" id="KC292023">
    <property type="protein sequence ID" value="AGM11110.1"/>
    <property type="molecule type" value="Genomic_DNA"/>
</dbReference>
<name>R4T8B8_9CAUD</name>
<feature type="region of interest" description="Disordered" evidence="1">
    <location>
        <begin position="56"/>
        <end position="78"/>
    </location>
</feature>